<dbReference type="EMBL" id="ML170157">
    <property type="protein sequence ID" value="TDL28301.1"/>
    <property type="molecule type" value="Genomic_DNA"/>
</dbReference>
<evidence type="ECO:0000313" key="1">
    <source>
        <dbReference type="EMBL" id="TDL28301.1"/>
    </source>
</evidence>
<reference evidence="1 2" key="1">
    <citation type="submission" date="2018-06" db="EMBL/GenBank/DDBJ databases">
        <title>A transcriptomic atlas of mushroom development highlights an independent origin of complex multicellularity.</title>
        <authorList>
            <consortium name="DOE Joint Genome Institute"/>
            <person name="Krizsan K."/>
            <person name="Almasi E."/>
            <person name="Merenyi Z."/>
            <person name="Sahu N."/>
            <person name="Viragh M."/>
            <person name="Koszo T."/>
            <person name="Mondo S."/>
            <person name="Kiss B."/>
            <person name="Balint B."/>
            <person name="Kues U."/>
            <person name="Barry K."/>
            <person name="Hegedus J.C."/>
            <person name="Henrissat B."/>
            <person name="Johnson J."/>
            <person name="Lipzen A."/>
            <person name="Ohm R."/>
            <person name="Nagy I."/>
            <person name="Pangilinan J."/>
            <person name="Yan J."/>
            <person name="Xiong Y."/>
            <person name="Grigoriev I.V."/>
            <person name="Hibbett D.S."/>
            <person name="Nagy L.G."/>
        </authorList>
    </citation>
    <scope>NUCLEOTIDE SEQUENCE [LARGE SCALE GENOMIC DNA]</scope>
    <source>
        <strain evidence="1 2">SZMC22713</strain>
    </source>
</reference>
<dbReference type="VEuPathDB" id="FungiDB:BD410DRAFT_861433"/>
<dbReference type="AlphaFoldDB" id="A0A4Y7QM26"/>
<name>A0A4Y7QM26_9AGAM</name>
<organism evidence="1 2">
    <name type="scientific">Rickenella mellea</name>
    <dbReference type="NCBI Taxonomy" id="50990"/>
    <lineage>
        <taxon>Eukaryota</taxon>
        <taxon>Fungi</taxon>
        <taxon>Dikarya</taxon>
        <taxon>Basidiomycota</taxon>
        <taxon>Agaricomycotina</taxon>
        <taxon>Agaricomycetes</taxon>
        <taxon>Hymenochaetales</taxon>
        <taxon>Rickenellaceae</taxon>
        <taxon>Rickenella</taxon>
    </lineage>
</organism>
<evidence type="ECO:0000313" key="2">
    <source>
        <dbReference type="Proteomes" id="UP000294933"/>
    </source>
</evidence>
<keyword evidence="2" id="KW-1185">Reference proteome</keyword>
<gene>
    <name evidence="1" type="ORF">BD410DRAFT_861433</name>
</gene>
<proteinExistence type="predicted"/>
<accession>A0A4Y7QM26</accession>
<protein>
    <submittedName>
        <fullName evidence="1">Uncharacterized protein</fullName>
    </submittedName>
</protein>
<sequence length="91" mass="9926">MVCNEVCDARVSVAHCRACASASRSMVGVATLRNRFATLFVVMVGCCGRDRDAVRAPALQRGILPNSIFVGDITMYGSRRETSGKRRSERT</sequence>
<dbReference type="Proteomes" id="UP000294933">
    <property type="component" value="Unassembled WGS sequence"/>
</dbReference>